<dbReference type="RefSeq" id="WP_008063579.1">
    <property type="nucleotide sequence ID" value="NZ_AFHG01000057.1"/>
</dbReference>
<comment type="similarity">
    <text evidence="6">Belongs to the acetyltransferase family. OlsB subfamily.</text>
</comment>
<evidence type="ECO:0000256" key="6">
    <source>
        <dbReference type="ARBA" id="ARBA00038095"/>
    </source>
</evidence>
<dbReference type="Proteomes" id="UP000005019">
    <property type="component" value="Unassembled WGS sequence"/>
</dbReference>
<evidence type="ECO:0000256" key="5">
    <source>
        <dbReference type="ARBA" id="ARBA00023315"/>
    </source>
</evidence>
<keyword evidence="2" id="KW-0444">Lipid biosynthesis</keyword>
<accession>F5RGI4</accession>
<dbReference type="GO" id="GO:0006629">
    <property type="term" value="P:lipid metabolic process"/>
    <property type="evidence" value="ECO:0007669"/>
    <property type="project" value="UniProtKB-KW"/>
</dbReference>
<evidence type="ECO:0000256" key="2">
    <source>
        <dbReference type="ARBA" id="ARBA00022516"/>
    </source>
</evidence>
<dbReference type="InterPro" id="IPR016181">
    <property type="entry name" value="Acyl_CoA_acyltransferase"/>
</dbReference>
<evidence type="ECO:0000256" key="7">
    <source>
        <dbReference type="ARBA" id="ARBA00039058"/>
    </source>
</evidence>
<dbReference type="Pfam" id="PF13444">
    <property type="entry name" value="Acetyltransf_5"/>
    <property type="match status" value="1"/>
</dbReference>
<sequence length="252" mass="27940">MLQIEQARERRAQRNLSVTLAKCESEVLAAQQLRWRVFADELGARLDSPVHGADIDRFDAHCDHLIVRDDDNGRIVGCYRILPPDAARRIGGYYSETEFDLGRLDHLRPRMVEVGRSCIDADYRSNAAVIGLLWSGLARYMQDNGHQYLIGCASIGLADGGHNAAAVFASLGAHMAAPEYRVFPKLRLPLERLTPAASAVLPPLVKGYVRAGAEVCGEPAWDPDFNTADLPVLLDMTRMDARYARHFMPRAA</sequence>
<dbReference type="SUPFAM" id="SSF55729">
    <property type="entry name" value="Acyl-CoA N-acyltransferases (Nat)"/>
    <property type="match status" value="1"/>
</dbReference>
<evidence type="ECO:0000256" key="8">
    <source>
        <dbReference type="ARBA" id="ARBA00039866"/>
    </source>
</evidence>
<comment type="catalytic activity">
    <reaction evidence="10">
        <text>a (3R)-hydroxyacyl-[ACP] + L-ornithine = a lyso-ornithine lipid + holo-[ACP] + H(+)</text>
        <dbReference type="Rhea" id="RHEA:20633"/>
        <dbReference type="Rhea" id="RHEA-COMP:9685"/>
        <dbReference type="Rhea" id="RHEA-COMP:9945"/>
        <dbReference type="ChEBI" id="CHEBI:15378"/>
        <dbReference type="ChEBI" id="CHEBI:46911"/>
        <dbReference type="ChEBI" id="CHEBI:64479"/>
        <dbReference type="ChEBI" id="CHEBI:78827"/>
        <dbReference type="ChEBI" id="CHEBI:138482"/>
        <dbReference type="EC" id="2.3.2.30"/>
    </reaction>
    <physiologicalReaction direction="left-to-right" evidence="10">
        <dbReference type="Rhea" id="RHEA:20634"/>
    </physiologicalReaction>
</comment>
<dbReference type="EMBL" id="AFHG01000057">
    <property type="protein sequence ID" value="EGK70376.1"/>
    <property type="molecule type" value="Genomic_DNA"/>
</dbReference>
<comment type="function">
    <text evidence="9">Catalyzes the first step in the biosynthesis of ornithine lipids, which are phosphorus-free membrane lipids. Catalyzes the 3-hydroxyacyl-acyl carrier protein-dependent acylation of ornithine to form lyso-ornithine lipid (LOL).</text>
</comment>
<dbReference type="EC" id="2.3.2.30" evidence="7"/>
<evidence type="ECO:0000313" key="11">
    <source>
        <dbReference type="EMBL" id="EGK70376.1"/>
    </source>
</evidence>
<keyword evidence="12" id="KW-1185">Reference proteome</keyword>
<dbReference type="PANTHER" id="PTHR37323">
    <property type="entry name" value="GCN5-RELATED N-ACETYLTRANSFERASE"/>
    <property type="match status" value="1"/>
</dbReference>
<keyword evidence="3" id="KW-0808">Transferase</keyword>
<dbReference type="PANTHER" id="PTHR37323:SF1">
    <property type="entry name" value="L-ORNITHINE N(ALPHA)-ACYLTRANSFERASE"/>
    <property type="match status" value="1"/>
</dbReference>
<keyword evidence="5" id="KW-0012">Acyltransferase</keyword>
<evidence type="ECO:0000256" key="9">
    <source>
        <dbReference type="ARBA" id="ARBA00045724"/>
    </source>
</evidence>
<dbReference type="Gene3D" id="3.40.630.30">
    <property type="match status" value="1"/>
</dbReference>
<dbReference type="OrthoDB" id="9787072at2"/>
<gene>
    <name evidence="11" type="ORF">METUNv1_03281</name>
</gene>
<dbReference type="STRING" id="1000565.METUNv1_03281"/>
<proteinExistence type="inferred from homology"/>
<evidence type="ECO:0000256" key="4">
    <source>
        <dbReference type="ARBA" id="ARBA00023098"/>
    </source>
</evidence>
<dbReference type="eggNOG" id="COG3176">
    <property type="taxonomic scope" value="Bacteria"/>
</dbReference>
<reference evidence="11 12" key="1">
    <citation type="journal article" date="2011" name="J. Bacteriol.">
        <title>Genome sequence of Methyloversatilis universalis FAM5T, a methylotrophic representative of the order Rhodocyclales.</title>
        <authorList>
            <person name="Kittichotirat W."/>
            <person name="Good N.M."/>
            <person name="Hall R."/>
            <person name="Bringel F."/>
            <person name="Lajus A."/>
            <person name="Medigue C."/>
            <person name="Smalley N.E."/>
            <person name="Beck D."/>
            <person name="Bumgarner R."/>
            <person name="Vuilleumier S."/>
            <person name="Kalyuzhnaya M.G."/>
        </authorList>
    </citation>
    <scope>NUCLEOTIDE SEQUENCE [LARGE SCALE GENOMIC DNA]</scope>
    <source>
        <strain evidence="12">ATCC BAA-1314 / JCM 13912 / FAM5</strain>
    </source>
</reference>
<keyword evidence="4" id="KW-0443">Lipid metabolism</keyword>
<dbReference type="AlphaFoldDB" id="F5RGI4"/>
<organism evidence="11 12">
    <name type="scientific">Methyloversatilis universalis (strain ATCC BAA-1314 / DSM 25237 / JCM 13912 / CCUG 52030 / FAM5)</name>
    <dbReference type="NCBI Taxonomy" id="1000565"/>
    <lineage>
        <taxon>Bacteria</taxon>
        <taxon>Pseudomonadati</taxon>
        <taxon>Pseudomonadota</taxon>
        <taxon>Betaproteobacteria</taxon>
        <taxon>Nitrosomonadales</taxon>
        <taxon>Sterolibacteriaceae</taxon>
        <taxon>Methyloversatilis</taxon>
    </lineage>
</organism>
<dbReference type="InterPro" id="IPR052351">
    <property type="entry name" value="Ornithine_N-alpha-AT"/>
</dbReference>
<evidence type="ECO:0000256" key="10">
    <source>
        <dbReference type="ARBA" id="ARBA00047785"/>
    </source>
</evidence>
<evidence type="ECO:0000313" key="12">
    <source>
        <dbReference type="Proteomes" id="UP000005019"/>
    </source>
</evidence>
<comment type="pathway">
    <text evidence="1">Lipid metabolism.</text>
</comment>
<evidence type="ECO:0000256" key="3">
    <source>
        <dbReference type="ARBA" id="ARBA00022679"/>
    </source>
</evidence>
<comment type="caution">
    <text evidence="11">The sequence shown here is derived from an EMBL/GenBank/DDBJ whole genome shotgun (WGS) entry which is preliminary data.</text>
</comment>
<evidence type="ECO:0000256" key="1">
    <source>
        <dbReference type="ARBA" id="ARBA00005189"/>
    </source>
</evidence>
<protein>
    <recommendedName>
        <fullName evidence="8">L-ornithine N(alpha)-acyltransferase</fullName>
        <ecNumber evidence="7">2.3.2.30</ecNumber>
    </recommendedName>
</protein>
<dbReference type="GO" id="GO:0043810">
    <property type="term" value="F:ornithine-acyl [acyl carrier protein] N-acyltransferase activity"/>
    <property type="evidence" value="ECO:0007669"/>
    <property type="project" value="UniProtKB-EC"/>
</dbReference>
<name>F5RGI4_METUF</name>